<keyword evidence="2" id="KW-1185">Reference proteome</keyword>
<dbReference type="EMBL" id="CP025958">
    <property type="protein sequence ID" value="AWM38291.1"/>
    <property type="molecule type" value="Genomic_DNA"/>
</dbReference>
<dbReference type="RefSeq" id="WP_010052177.1">
    <property type="nucleotide sequence ID" value="NZ_CP025958.1"/>
</dbReference>
<reference evidence="1 2" key="1">
    <citation type="submission" date="2018-01" db="EMBL/GenBank/DDBJ databases">
        <title>G. obscuriglobus.</title>
        <authorList>
            <person name="Franke J."/>
            <person name="Blomberg W."/>
            <person name="Selmecki A."/>
        </authorList>
    </citation>
    <scope>NUCLEOTIDE SEQUENCE [LARGE SCALE GENOMIC DNA]</scope>
    <source>
        <strain evidence="1 2">DSM 5831</strain>
    </source>
</reference>
<accession>A0A2Z3H0B2</accession>
<name>A0A2Z3H0B2_9BACT</name>
<dbReference type="KEGG" id="gog:C1280_15725"/>
<gene>
    <name evidence="1" type="ORF">C1280_15725</name>
</gene>
<dbReference type="AlphaFoldDB" id="A0A2Z3H0B2"/>
<dbReference type="SUPFAM" id="SSF81901">
    <property type="entry name" value="HCP-like"/>
    <property type="match status" value="1"/>
</dbReference>
<dbReference type="InterPro" id="IPR011990">
    <property type="entry name" value="TPR-like_helical_dom_sf"/>
</dbReference>
<evidence type="ECO:0000313" key="1">
    <source>
        <dbReference type="EMBL" id="AWM38291.1"/>
    </source>
</evidence>
<dbReference type="Proteomes" id="UP000245802">
    <property type="component" value="Chromosome"/>
</dbReference>
<dbReference type="Gene3D" id="1.25.40.10">
    <property type="entry name" value="Tetratricopeptide repeat domain"/>
    <property type="match status" value="1"/>
</dbReference>
<sequence>MLPLAEAGNAEAQNIVGSLMMDCRHRFDTIEQWSLAPSLDAQVVQSDRDHAAQLLRAASEQGFGPASFNLASLLVMGHGNGTREERLAEAAGLYAKAYDQGFTAFGWLMSRDGPGQAFLDVMERYGAGSYCPCPWSPPATET</sequence>
<protein>
    <recommendedName>
        <fullName evidence="3">Sel1 repeat family protein</fullName>
    </recommendedName>
</protein>
<dbReference type="OrthoDB" id="284938at2"/>
<organism evidence="1 2">
    <name type="scientific">Gemmata obscuriglobus</name>
    <dbReference type="NCBI Taxonomy" id="114"/>
    <lineage>
        <taxon>Bacteria</taxon>
        <taxon>Pseudomonadati</taxon>
        <taxon>Planctomycetota</taxon>
        <taxon>Planctomycetia</taxon>
        <taxon>Gemmatales</taxon>
        <taxon>Gemmataceae</taxon>
        <taxon>Gemmata</taxon>
    </lineage>
</organism>
<evidence type="ECO:0008006" key="3">
    <source>
        <dbReference type="Google" id="ProtNLM"/>
    </source>
</evidence>
<evidence type="ECO:0000313" key="2">
    <source>
        <dbReference type="Proteomes" id="UP000245802"/>
    </source>
</evidence>
<proteinExistence type="predicted"/>